<dbReference type="GO" id="GO:0008237">
    <property type="term" value="F:metallopeptidase activity"/>
    <property type="evidence" value="ECO:0007669"/>
    <property type="project" value="InterPro"/>
</dbReference>
<keyword evidence="4" id="KW-1185">Reference proteome</keyword>
<organism evidence="3 4">
    <name type="scientific">Coprobacter secundus subsp. similis</name>
    <dbReference type="NCBI Taxonomy" id="2751153"/>
    <lineage>
        <taxon>Bacteria</taxon>
        <taxon>Pseudomonadati</taxon>
        <taxon>Bacteroidota</taxon>
        <taxon>Bacteroidia</taxon>
        <taxon>Bacteroidales</taxon>
        <taxon>Barnesiellaceae</taxon>
        <taxon>Coprobacter</taxon>
    </lineage>
</organism>
<keyword evidence="1" id="KW-0812">Transmembrane</keyword>
<dbReference type="Pfam" id="PF09471">
    <property type="entry name" value="Peptidase_M64"/>
    <property type="match status" value="1"/>
</dbReference>
<dbReference type="KEGG" id="copr:Cop2CBH44_04070"/>
<dbReference type="Gene3D" id="2.60.40.3250">
    <property type="entry name" value="Peptidase M64, N-terminal domain"/>
    <property type="match status" value="1"/>
</dbReference>
<protein>
    <recommendedName>
        <fullName evidence="2">Peptidase M64 N-terminal domain-containing protein</fullName>
    </recommendedName>
</protein>
<keyword evidence="1" id="KW-0472">Membrane</keyword>
<evidence type="ECO:0000259" key="2">
    <source>
        <dbReference type="Pfam" id="PF16217"/>
    </source>
</evidence>
<dbReference type="InterPro" id="IPR024079">
    <property type="entry name" value="MetalloPept_cat_dom_sf"/>
</dbReference>
<dbReference type="InterPro" id="IPR019026">
    <property type="entry name" value="Peptidase_M64_IgA"/>
</dbReference>
<dbReference type="Proteomes" id="UP000594042">
    <property type="component" value="Chromosome"/>
</dbReference>
<dbReference type="AlphaFoldDB" id="A0A7G1HUF9"/>
<dbReference type="Pfam" id="PF16217">
    <property type="entry name" value="M64_N"/>
    <property type="match status" value="1"/>
</dbReference>
<sequence length="457" mass="52140">MQHKRWLLVACKAASMTHNCQLFQKRLYMKRNIILVFAISIFFISYGQNFDSYFIDKSLRIDYIFAGNAQKQEIFLDNVCSLPQWAGRRYHLDKLPLRGNGQIEMRDTESNKIIYRTSFSTLFHEWICTDEAKQVSKGFEYSYLLPFPINPVQITVTLTDGYGKVTASFQHLVTPSDILIQEKGNEHVSPYKYLLKSGDYQECIDIAILAEGYDRDETELFYNDAEKACESLFDHEPFKKMKKHFNVVAVASESTDSGVSIPHDKIWKQTAFGSHFDTFYSQRYLTSSKVKAIHDALAGIPYEHIIILANTPEYGGGGIYNAFTLTTSRHNMFAPVVVHEFGHSFGGLADEYYYDGDTTPDIYPLDAEPWEQNITTLKDFSSKWEKMLKKGTSVPTPAPDDCTGRYEPGVYEGAGYSGKGIYRGSPSCRMKENNASRFCPVCQQALEKLILFYTEAE</sequence>
<dbReference type="EMBL" id="AP023322">
    <property type="protein sequence ID" value="BCI62054.1"/>
    <property type="molecule type" value="Genomic_DNA"/>
</dbReference>
<name>A0A7G1HUF9_9BACT</name>
<accession>A0A7G1HUF9</accession>
<reference evidence="4" key="1">
    <citation type="submission" date="2020-07" db="EMBL/GenBank/DDBJ databases">
        <title>Complete genome sequencing of Coprobacter sp. strain 2CBH44.</title>
        <authorList>
            <person name="Sakamoto M."/>
            <person name="Murakami T."/>
            <person name="Mori H."/>
        </authorList>
    </citation>
    <scope>NUCLEOTIDE SEQUENCE [LARGE SCALE GENOMIC DNA]</scope>
    <source>
        <strain evidence="4">2CBH44</strain>
    </source>
</reference>
<feature type="domain" description="Peptidase M64 N-terminal" evidence="2">
    <location>
        <begin position="49"/>
        <end position="169"/>
    </location>
</feature>
<evidence type="ECO:0000313" key="4">
    <source>
        <dbReference type="Proteomes" id="UP000594042"/>
    </source>
</evidence>
<dbReference type="Gene3D" id="3.40.390.10">
    <property type="entry name" value="Collagenase (Catalytic Domain)"/>
    <property type="match status" value="1"/>
</dbReference>
<gene>
    <name evidence="3" type="ORF">Cop2CBH44_04070</name>
</gene>
<proteinExistence type="predicted"/>
<evidence type="ECO:0000256" key="1">
    <source>
        <dbReference type="SAM" id="Phobius"/>
    </source>
</evidence>
<feature type="transmembrane region" description="Helical" evidence="1">
    <location>
        <begin position="33"/>
        <end position="50"/>
    </location>
</feature>
<evidence type="ECO:0000313" key="3">
    <source>
        <dbReference type="EMBL" id="BCI62054.1"/>
    </source>
</evidence>
<keyword evidence="1" id="KW-1133">Transmembrane helix</keyword>
<dbReference type="InterPro" id="IPR032625">
    <property type="entry name" value="M64_N"/>
</dbReference>
<dbReference type="InterPro" id="IPR038171">
    <property type="entry name" value="M64_N_sf"/>
</dbReference>